<dbReference type="Gene3D" id="2.130.10.10">
    <property type="entry name" value="YVTN repeat-like/Quinoprotein amine dehydrogenase"/>
    <property type="match status" value="2"/>
</dbReference>
<keyword evidence="2" id="KW-0677">Repeat</keyword>
<dbReference type="SMART" id="SM00320">
    <property type="entry name" value="WD40"/>
    <property type="match status" value="5"/>
</dbReference>
<evidence type="ECO:0000313" key="7">
    <source>
        <dbReference type="EnsemblMetazoa" id="XP_782530"/>
    </source>
</evidence>
<reference evidence="7" key="2">
    <citation type="submission" date="2021-01" db="UniProtKB">
        <authorList>
            <consortium name="EnsemblMetazoa"/>
        </authorList>
    </citation>
    <scope>IDENTIFICATION</scope>
</reference>
<feature type="region of interest" description="Disordered" evidence="4">
    <location>
        <begin position="1"/>
        <end position="75"/>
    </location>
</feature>
<dbReference type="InterPro" id="IPR011047">
    <property type="entry name" value="Quinoprotein_ADH-like_sf"/>
</dbReference>
<dbReference type="SUPFAM" id="SSF50998">
    <property type="entry name" value="Quinoprotein alcohol dehydrogenase-like"/>
    <property type="match status" value="1"/>
</dbReference>
<accession>A0A7M7RAB5</accession>
<dbReference type="InterPro" id="IPR015943">
    <property type="entry name" value="WD40/YVTN_repeat-like_dom_sf"/>
</dbReference>
<dbReference type="Pfam" id="PF24883">
    <property type="entry name" value="NPHP3_N"/>
    <property type="match status" value="1"/>
</dbReference>
<dbReference type="InterPro" id="IPR001680">
    <property type="entry name" value="WD40_rpt"/>
</dbReference>
<dbReference type="Proteomes" id="UP000007110">
    <property type="component" value="Unassembled WGS sequence"/>
</dbReference>
<evidence type="ECO:0000256" key="3">
    <source>
        <dbReference type="PROSITE-ProRule" id="PRU00221"/>
    </source>
</evidence>
<protein>
    <submittedName>
        <fullName evidence="7">Uncharacterized protein</fullName>
    </submittedName>
</protein>
<dbReference type="InterPro" id="IPR052752">
    <property type="entry name" value="NACHT-WD_repeat"/>
</dbReference>
<evidence type="ECO:0000313" key="8">
    <source>
        <dbReference type="Proteomes" id="UP000007110"/>
    </source>
</evidence>
<reference evidence="8" key="1">
    <citation type="submission" date="2015-02" db="EMBL/GenBank/DDBJ databases">
        <title>Genome sequencing for Strongylocentrotus purpuratus.</title>
        <authorList>
            <person name="Murali S."/>
            <person name="Liu Y."/>
            <person name="Vee V."/>
            <person name="English A."/>
            <person name="Wang M."/>
            <person name="Skinner E."/>
            <person name="Han Y."/>
            <person name="Muzny D.M."/>
            <person name="Worley K.C."/>
            <person name="Gibbs R.A."/>
        </authorList>
    </citation>
    <scope>NUCLEOTIDE SEQUENCE</scope>
</reference>
<proteinExistence type="predicted"/>
<feature type="domain" description="Nephrocystin 3-like N-terminal" evidence="5">
    <location>
        <begin position="428"/>
        <end position="567"/>
    </location>
</feature>
<dbReference type="SUPFAM" id="SSF52540">
    <property type="entry name" value="P-loop containing nucleoside triphosphate hydrolases"/>
    <property type="match status" value="1"/>
</dbReference>
<dbReference type="InParanoid" id="A0A7M7RAB5"/>
<dbReference type="Pfam" id="PF00400">
    <property type="entry name" value="WD40"/>
    <property type="match status" value="2"/>
</dbReference>
<dbReference type="PROSITE" id="PS50082">
    <property type="entry name" value="WD_REPEATS_2"/>
    <property type="match status" value="1"/>
</dbReference>
<dbReference type="PANTHER" id="PTHR19871">
    <property type="entry name" value="BETA TRANSDUCIN-RELATED PROTEIN"/>
    <property type="match status" value="1"/>
</dbReference>
<feature type="domain" description="NWD1/2-like winged helix-turn-helix" evidence="6">
    <location>
        <begin position="665"/>
        <end position="771"/>
    </location>
</feature>
<dbReference type="GeneID" id="577193"/>
<dbReference type="Gene3D" id="1.25.40.370">
    <property type="match status" value="1"/>
</dbReference>
<evidence type="ECO:0000259" key="5">
    <source>
        <dbReference type="Pfam" id="PF24883"/>
    </source>
</evidence>
<name>A0A7M7RAB5_STRPU</name>
<dbReference type="InterPro" id="IPR056884">
    <property type="entry name" value="NPHP3-like_N"/>
</dbReference>
<dbReference type="EnsemblMetazoa" id="XM_777437">
    <property type="protein sequence ID" value="XP_782530"/>
    <property type="gene ID" value="LOC577193"/>
</dbReference>
<dbReference type="InterPro" id="IPR027417">
    <property type="entry name" value="P-loop_NTPase"/>
</dbReference>
<dbReference type="RefSeq" id="XP_782530.3">
    <property type="nucleotide sequence ID" value="XM_777437.5"/>
</dbReference>
<dbReference type="PANTHER" id="PTHR19871:SF45">
    <property type="entry name" value="NACHT DOMAIN-CONTAINING PROTEIN"/>
    <property type="match status" value="1"/>
</dbReference>
<feature type="repeat" description="WD" evidence="3">
    <location>
        <begin position="1191"/>
        <end position="1224"/>
    </location>
</feature>
<organism evidence="7 8">
    <name type="scientific">Strongylocentrotus purpuratus</name>
    <name type="common">Purple sea urchin</name>
    <dbReference type="NCBI Taxonomy" id="7668"/>
    <lineage>
        <taxon>Eukaryota</taxon>
        <taxon>Metazoa</taxon>
        <taxon>Echinodermata</taxon>
        <taxon>Eleutherozoa</taxon>
        <taxon>Echinozoa</taxon>
        <taxon>Echinoidea</taxon>
        <taxon>Euechinoidea</taxon>
        <taxon>Echinacea</taxon>
        <taxon>Camarodonta</taxon>
        <taxon>Echinidea</taxon>
        <taxon>Strongylocentrotidae</taxon>
        <taxon>Strongylocentrotus</taxon>
    </lineage>
</organism>
<dbReference type="OMA" id="WIQTGAH"/>
<dbReference type="Pfam" id="PF25469">
    <property type="entry name" value="WHD_NWD1"/>
    <property type="match status" value="1"/>
</dbReference>
<sequence>MGNCLGTHCTSQPSTEDKDPPPFDKQPANAPLQEIAPPSSEPCPPVRQEVAVPVAQPSPSPGKPPPDKSSSSHPNLLLYDDEVRNMLLGRISVVKCKVKPMMIRIYVSASHDDSEVERSALMEKIYPGLREYCASKGYEFDVVDLHWGIWDSRIRDERFLDQCFNEIRNCQNLSTGPNFISFLNQKYERCTAPFRILASAYERLLKKVDVEDDKAVLSRCYQLDSNATPPVYVYQDAEGGRETQEKVHKILSSCWGKEEKEMYMASMLEMEVEKGVFSPESSSDSIMWAHRVFKGMDTNDSSASNYLDLVQTEDGREIDNESSEQLAQLTKRLHTKVNEGNYMPFEVNWGPKGLDPDGVSTHSQYLENFCSQVHTVVKELIDRAIAERQEEVKATRIHRRLHAELQQHTVLCQKHVETFQGCSALTSQISSYLSSEDNVPLVLHGCTGCGKSALAAMTAKMAEQVLPNSACVLRFVGSSPESSTPNQVFRSVCEQIAYLYGEHISIGARGLKRLHKDLAQLLKKVTAQRPLVVVIDGLDQFSDNEAEALSAIPKTLAPSVKMVLTTRGKDSEGFTKLQNHLKDSAQFIEIPPLANDEAAKLSESLLKSHRRTLSDDQYSMLQDAIAACPHPLYIRLACQAACTWHSYDPPSATKLGEDVLSQFGMHLETMEKRYGKMAVARSLGYMTIARDGLSDAEMNDILSCDEAVLNELYAQRTQVLRRVPSLLWVALCQELGPSLQECDVNGRYLRSWGHSCFREVVTKQYLSNDKDRVQLHMTIQDYFQDKWAKGKKKPYVGEGGIEMVMDRLVLTQPNEFGKLDNLRKFREVSYHVFHTGDKKFVDKYVWDIDWLVKKLTCCDVYDVLEDVRLAQTRDPSSQDLQLMEEFLQLSAYALSCSGSQLFTQLMQRLDKSIEKNKSKHPHMSKLLQVANNPSHISFFPSTSCLLKVSDAKDDALDEEDSEKSKEPSLTQLFKVKSQPWYMVSVSPEEGEVIVWDVVTQKPVRTLKGLDRPRDICFIEAHRIVVLCNRELKIYNLDTGNFETKLLGIMNQKMPFFALHDKDHVVALSRNRMYVNIINVATGSISITFKAGEDRFLNSLLVSANGQRCVCGDETQKPSPLLVWDLNARKLIHDFRIQQHEFVTRMAAISNDGHYVVSVIKELEDPTRNFVIVYDLQSGQLFKKWKPPVNTTCVAISSEGMCVVNGCEDSTILVWDLASGSMKYSLEGHTHPVDRLYLSDNGTVCLTYDSTHQDRTIRAWDLQKGMCLAAFTPDKPISCCQISADGTCAVIGLQGEREIVSLWIRSKGSAPIPKDAGAFGDPARKGEEFDVNVPQS</sequence>
<dbReference type="Gene3D" id="3.40.50.300">
    <property type="entry name" value="P-loop containing nucleotide triphosphate hydrolases"/>
    <property type="match status" value="1"/>
</dbReference>
<evidence type="ECO:0000259" key="6">
    <source>
        <dbReference type="Pfam" id="PF25469"/>
    </source>
</evidence>
<evidence type="ECO:0000256" key="4">
    <source>
        <dbReference type="SAM" id="MobiDB-lite"/>
    </source>
</evidence>
<feature type="region of interest" description="Disordered" evidence="4">
    <location>
        <begin position="1312"/>
        <end position="1335"/>
    </location>
</feature>
<keyword evidence="1 3" id="KW-0853">WD repeat</keyword>
<dbReference type="KEGG" id="spu:577193"/>
<dbReference type="InterPro" id="IPR057588">
    <property type="entry name" value="NWD1/2-like_WH"/>
</dbReference>
<keyword evidence="8" id="KW-1185">Reference proteome</keyword>
<evidence type="ECO:0000256" key="1">
    <source>
        <dbReference type="ARBA" id="ARBA00022574"/>
    </source>
</evidence>
<dbReference type="OrthoDB" id="6134417at2759"/>
<evidence type="ECO:0000256" key="2">
    <source>
        <dbReference type="ARBA" id="ARBA00022737"/>
    </source>
</evidence>